<evidence type="ECO:0000256" key="7">
    <source>
        <dbReference type="ARBA" id="ARBA00023054"/>
    </source>
</evidence>
<evidence type="ECO:0000256" key="11">
    <source>
        <dbReference type="SAM" id="Coils"/>
    </source>
</evidence>
<feature type="domain" description="Clp ATPase C-terminal" evidence="13">
    <location>
        <begin position="619"/>
        <end position="710"/>
    </location>
</feature>
<dbReference type="SMART" id="SM01086">
    <property type="entry name" value="ClpB_D2-small"/>
    <property type="match status" value="1"/>
</dbReference>
<dbReference type="Proteomes" id="UP000298412">
    <property type="component" value="Unassembled WGS sequence"/>
</dbReference>
<dbReference type="Pfam" id="PF17871">
    <property type="entry name" value="AAA_lid_9"/>
    <property type="match status" value="1"/>
</dbReference>
<dbReference type="PANTHER" id="PTHR11638">
    <property type="entry name" value="ATP-DEPENDENT CLP PROTEASE"/>
    <property type="match status" value="1"/>
</dbReference>
<dbReference type="FunFam" id="1.10.8.60:FF:000017">
    <property type="entry name" value="ATP-dependent chaperone ClpB"/>
    <property type="match status" value="1"/>
</dbReference>
<accession>A0A4R8WWE6</accession>
<dbReference type="FunFam" id="3.40.50.300:FF:000025">
    <property type="entry name" value="ATP-dependent Clp protease subunit"/>
    <property type="match status" value="1"/>
</dbReference>
<keyword evidence="8 10" id="KW-0143">Chaperone</keyword>
<dbReference type="GO" id="GO:0034605">
    <property type="term" value="P:cellular response to heat"/>
    <property type="evidence" value="ECO:0007669"/>
    <property type="project" value="TreeGrafter"/>
</dbReference>
<dbReference type="RefSeq" id="WP_134566895.1">
    <property type="nucleotide sequence ID" value="NZ_SOFP01000045.1"/>
</dbReference>
<comment type="caution">
    <text evidence="14">The sequence shown here is derived from an EMBL/GenBank/DDBJ whole genome shotgun (WGS) entry which is preliminary data.</text>
</comment>
<keyword evidence="5 10" id="KW-0067">ATP-binding</keyword>
<dbReference type="PANTHER" id="PTHR11638:SF18">
    <property type="entry name" value="HEAT SHOCK PROTEIN 104"/>
    <property type="match status" value="1"/>
</dbReference>
<keyword evidence="6" id="KW-0346">Stress response</keyword>
<evidence type="ECO:0000256" key="5">
    <source>
        <dbReference type="ARBA" id="ARBA00022840"/>
    </source>
</evidence>
<dbReference type="InterPro" id="IPR041546">
    <property type="entry name" value="ClpA/ClpB_AAA_lid"/>
</dbReference>
<evidence type="ECO:0000256" key="4">
    <source>
        <dbReference type="ARBA" id="ARBA00022741"/>
    </source>
</evidence>
<dbReference type="Pfam" id="PF00004">
    <property type="entry name" value="AAA"/>
    <property type="match status" value="1"/>
</dbReference>
<dbReference type="InterPro" id="IPR027417">
    <property type="entry name" value="P-loop_NTPase"/>
</dbReference>
<dbReference type="GO" id="GO:0016887">
    <property type="term" value="F:ATP hydrolysis activity"/>
    <property type="evidence" value="ECO:0007669"/>
    <property type="project" value="InterPro"/>
</dbReference>
<dbReference type="AlphaFoldDB" id="A0A4R8WWE6"/>
<dbReference type="InterPro" id="IPR001270">
    <property type="entry name" value="ClpA/B"/>
</dbReference>
<comment type="subunit">
    <text evidence="9">Homohexamer. The oligomerization is ATP-dependent.</text>
</comment>
<organism evidence="14 15">
    <name type="scientific">Cryobacterium algoritolerans</name>
    <dbReference type="NCBI Taxonomy" id="1259184"/>
    <lineage>
        <taxon>Bacteria</taxon>
        <taxon>Bacillati</taxon>
        <taxon>Actinomycetota</taxon>
        <taxon>Actinomycetes</taxon>
        <taxon>Micrococcales</taxon>
        <taxon>Microbacteriaceae</taxon>
        <taxon>Cryobacterium</taxon>
    </lineage>
</organism>
<evidence type="ECO:0000256" key="2">
    <source>
        <dbReference type="ARBA" id="ARBA00008675"/>
    </source>
</evidence>
<dbReference type="FunFam" id="3.40.50.300:FF:000120">
    <property type="entry name" value="ATP-dependent chaperone ClpB"/>
    <property type="match status" value="1"/>
</dbReference>
<feature type="domain" description="AAA+ ATPase" evidence="12">
    <location>
        <begin position="452"/>
        <end position="645"/>
    </location>
</feature>
<dbReference type="Gene3D" id="1.10.8.60">
    <property type="match status" value="1"/>
</dbReference>
<dbReference type="FunFam" id="3.40.50.300:FF:000010">
    <property type="entry name" value="Chaperone clpB 1, putative"/>
    <property type="match status" value="1"/>
</dbReference>
<evidence type="ECO:0000256" key="8">
    <source>
        <dbReference type="ARBA" id="ARBA00023186"/>
    </source>
</evidence>
<dbReference type="GO" id="GO:0005524">
    <property type="term" value="F:ATP binding"/>
    <property type="evidence" value="ECO:0007669"/>
    <property type="project" value="UniProtKB-KW"/>
</dbReference>
<evidence type="ECO:0000256" key="6">
    <source>
        <dbReference type="ARBA" id="ARBA00023016"/>
    </source>
</evidence>
<gene>
    <name evidence="14" type="ORF">E3O19_08425</name>
</gene>
<sequence length="717" mass="79317">MQAGQQPRQEDAKTALEQYGVNLTEIAKSGKLDPVIGRDAEIRRISQVLTRRTKNNPVLIGEPGVGKTAVVEGLAQRIVAGDVADSLKGKQLVSLDLAALVAGAKYRGEFEERLKAVLKEINDAEGEIITFVDELHTLMGAGGGEGSVAASNMLKPMLARGELRLIGATTLNEYREFIEKDAALERRFQPVLVDEPSVEDTVAILRGLKERYEAHHKVSIADAALVAAASLSNRYITARQLPDKAIDLIDEAASRLRMEIDSAPVEIDELRRSVDRLKLEELALKKEKDDASKQRLEKLRGDLVEREANLAGLQARWDKERSSLNRIGELKEKLDTARSAADRAQREGNLEKASRLLYGDIPVMERELAEAERAESDGPRMVNDHVTAEDIAAVVAMWTGIPVGRLLQGETDKLLNLEGELEHRLIGQKEAVRAVADAVRRSRAGISDPDRPTGSFLFLGPTGVGKTELAKALAEFLFDDEKAMVRIDMSEYGEKFSVSRLVGAPPGYIGYEQGGQLTEAVRRRPYSVILFDEVEKAHPEVFDVLLQVLDDGRLTDGQGRTVDFRNTILVLTSNLGSQFLTDAGLSRQQKKEAVQKLVRQTFKPEFVNRLDEIVVFESLSMEDLGQIVELLVDRLERRLVERRLELAVTPDARSWLAERGYDPIYGARPLRRLMQTEIDDRLAKALLSGKVRDGDTVLVDLDPDEDALTVAPAPALV</sequence>
<dbReference type="CDD" id="cd00009">
    <property type="entry name" value="AAA"/>
    <property type="match status" value="1"/>
</dbReference>
<comment type="subcellular location">
    <subcellularLocation>
        <location evidence="1">Cytoplasm</location>
    </subcellularLocation>
</comment>
<keyword evidence="3" id="KW-0677">Repeat</keyword>
<dbReference type="SMART" id="SM00382">
    <property type="entry name" value="AAA"/>
    <property type="match status" value="2"/>
</dbReference>
<feature type="domain" description="AAA+ ATPase" evidence="12">
    <location>
        <begin position="53"/>
        <end position="198"/>
    </location>
</feature>
<reference evidence="14 15" key="1">
    <citation type="submission" date="2019-03" db="EMBL/GenBank/DDBJ databases">
        <title>Genomics of glacier-inhabiting Cryobacterium strains.</title>
        <authorList>
            <person name="Liu Q."/>
            <person name="Xin Y.-H."/>
        </authorList>
    </citation>
    <scope>NUCLEOTIDE SEQUENCE [LARGE SCALE GENOMIC DNA]</scope>
    <source>
        <strain evidence="14 15">MDT1-3</strain>
    </source>
</reference>
<dbReference type="Pfam" id="PF10431">
    <property type="entry name" value="ClpB_D2-small"/>
    <property type="match status" value="1"/>
</dbReference>
<dbReference type="EMBL" id="SOFP01000045">
    <property type="protein sequence ID" value="TFC15708.1"/>
    <property type="molecule type" value="Genomic_DNA"/>
</dbReference>
<dbReference type="PROSITE" id="PS00871">
    <property type="entry name" value="CLPAB_2"/>
    <property type="match status" value="1"/>
</dbReference>
<dbReference type="OrthoDB" id="9803641at2"/>
<comment type="similarity">
    <text evidence="2 10">Belongs to the ClpA/ClpB family.</text>
</comment>
<evidence type="ECO:0000259" key="12">
    <source>
        <dbReference type="SMART" id="SM00382"/>
    </source>
</evidence>
<protein>
    <submittedName>
        <fullName evidence="14">AAA family ATPase</fullName>
    </submittedName>
</protein>
<evidence type="ECO:0000256" key="9">
    <source>
        <dbReference type="ARBA" id="ARBA00026057"/>
    </source>
</evidence>
<dbReference type="PRINTS" id="PR00300">
    <property type="entry name" value="CLPPROTEASEA"/>
</dbReference>
<dbReference type="Pfam" id="PF07724">
    <property type="entry name" value="AAA_2"/>
    <property type="match status" value="1"/>
</dbReference>
<evidence type="ECO:0000313" key="15">
    <source>
        <dbReference type="Proteomes" id="UP000298412"/>
    </source>
</evidence>
<dbReference type="CDD" id="cd19499">
    <property type="entry name" value="RecA-like_ClpB_Hsp104-like"/>
    <property type="match status" value="1"/>
</dbReference>
<dbReference type="InterPro" id="IPR028299">
    <property type="entry name" value="ClpA/B_CS2"/>
</dbReference>
<evidence type="ECO:0000259" key="13">
    <source>
        <dbReference type="SMART" id="SM01086"/>
    </source>
</evidence>
<evidence type="ECO:0000256" key="3">
    <source>
        <dbReference type="ARBA" id="ARBA00022737"/>
    </source>
</evidence>
<dbReference type="SUPFAM" id="SSF52540">
    <property type="entry name" value="P-loop containing nucleoside triphosphate hydrolases"/>
    <property type="match status" value="2"/>
</dbReference>
<dbReference type="Gene3D" id="3.40.50.300">
    <property type="entry name" value="P-loop containing nucleotide triphosphate hydrolases"/>
    <property type="match status" value="3"/>
</dbReference>
<dbReference type="InterPro" id="IPR050130">
    <property type="entry name" value="ClpA_ClpB"/>
</dbReference>
<proteinExistence type="inferred from homology"/>
<keyword evidence="7 11" id="KW-0175">Coiled coil</keyword>
<dbReference type="InterPro" id="IPR018368">
    <property type="entry name" value="ClpA/B_CS1"/>
</dbReference>
<evidence type="ECO:0000256" key="1">
    <source>
        <dbReference type="ARBA" id="ARBA00004496"/>
    </source>
</evidence>
<dbReference type="GO" id="GO:0005737">
    <property type="term" value="C:cytoplasm"/>
    <property type="evidence" value="ECO:0007669"/>
    <property type="project" value="UniProtKB-SubCell"/>
</dbReference>
<evidence type="ECO:0000256" key="10">
    <source>
        <dbReference type="RuleBase" id="RU004432"/>
    </source>
</evidence>
<dbReference type="InterPro" id="IPR003593">
    <property type="entry name" value="AAA+_ATPase"/>
</dbReference>
<name>A0A4R8WWE6_9MICO</name>
<feature type="coiled-coil region" evidence="11">
    <location>
        <begin position="267"/>
        <end position="347"/>
    </location>
</feature>
<evidence type="ECO:0000313" key="14">
    <source>
        <dbReference type="EMBL" id="TFC15708.1"/>
    </source>
</evidence>
<dbReference type="InterPro" id="IPR003959">
    <property type="entry name" value="ATPase_AAA_core"/>
</dbReference>
<keyword evidence="4 10" id="KW-0547">Nucleotide-binding</keyword>
<dbReference type="PROSITE" id="PS00870">
    <property type="entry name" value="CLPAB_1"/>
    <property type="match status" value="1"/>
</dbReference>
<keyword evidence="15" id="KW-1185">Reference proteome</keyword>
<dbReference type="InterPro" id="IPR019489">
    <property type="entry name" value="Clp_ATPase_C"/>
</dbReference>